<organism evidence="2 3">
    <name type="scientific">Pleurodeles waltl</name>
    <name type="common">Iberian ribbed newt</name>
    <dbReference type="NCBI Taxonomy" id="8319"/>
    <lineage>
        <taxon>Eukaryota</taxon>
        <taxon>Metazoa</taxon>
        <taxon>Chordata</taxon>
        <taxon>Craniata</taxon>
        <taxon>Vertebrata</taxon>
        <taxon>Euteleostomi</taxon>
        <taxon>Amphibia</taxon>
        <taxon>Batrachia</taxon>
        <taxon>Caudata</taxon>
        <taxon>Salamandroidea</taxon>
        <taxon>Salamandridae</taxon>
        <taxon>Pleurodelinae</taxon>
        <taxon>Pleurodeles</taxon>
    </lineage>
</organism>
<evidence type="ECO:0000313" key="3">
    <source>
        <dbReference type="Proteomes" id="UP001066276"/>
    </source>
</evidence>
<dbReference type="EMBL" id="JANPWB010000011">
    <property type="protein sequence ID" value="KAJ1123438.1"/>
    <property type="molecule type" value="Genomic_DNA"/>
</dbReference>
<feature type="region of interest" description="Disordered" evidence="1">
    <location>
        <begin position="1"/>
        <end position="44"/>
    </location>
</feature>
<accession>A0AAV7PA50</accession>
<name>A0AAV7PA50_PLEWA</name>
<reference evidence="2" key="1">
    <citation type="journal article" date="2022" name="bioRxiv">
        <title>Sequencing and chromosome-scale assembly of the giantPleurodeles waltlgenome.</title>
        <authorList>
            <person name="Brown T."/>
            <person name="Elewa A."/>
            <person name="Iarovenko S."/>
            <person name="Subramanian E."/>
            <person name="Araus A.J."/>
            <person name="Petzold A."/>
            <person name="Susuki M."/>
            <person name="Suzuki K.-i.T."/>
            <person name="Hayashi T."/>
            <person name="Toyoda A."/>
            <person name="Oliveira C."/>
            <person name="Osipova E."/>
            <person name="Leigh N.D."/>
            <person name="Simon A."/>
            <person name="Yun M.H."/>
        </authorList>
    </citation>
    <scope>NUCLEOTIDE SEQUENCE</scope>
    <source>
        <strain evidence="2">20211129_DDA</strain>
        <tissue evidence="2">Liver</tissue>
    </source>
</reference>
<proteinExistence type="predicted"/>
<gene>
    <name evidence="2" type="ORF">NDU88_001907</name>
</gene>
<comment type="caution">
    <text evidence="2">The sequence shown here is derived from an EMBL/GenBank/DDBJ whole genome shotgun (WGS) entry which is preliminary data.</text>
</comment>
<dbReference type="Proteomes" id="UP001066276">
    <property type="component" value="Chromosome 7"/>
</dbReference>
<sequence>EPFKFPSRAPARREARFRRRHQRQAPQSGRSPLNSLLGRRPGHPPEIFFVTPGSGIHISKIGTVSLSL</sequence>
<feature type="non-terminal residue" evidence="2">
    <location>
        <position position="1"/>
    </location>
</feature>
<keyword evidence="3" id="KW-1185">Reference proteome</keyword>
<dbReference type="AlphaFoldDB" id="A0AAV7PA50"/>
<protein>
    <submittedName>
        <fullName evidence="2">Uncharacterized protein</fullName>
    </submittedName>
</protein>
<evidence type="ECO:0000256" key="1">
    <source>
        <dbReference type="SAM" id="MobiDB-lite"/>
    </source>
</evidence>
<evidence type="ECO:0000313" key="2">
    <source>
        <dbReference type="EMBL" id="KAJ1123438.1"/>
    </source>
</evidence>
<feature type="non-terminal residue" evidence="2">
    <location>
        <position position="68"/>
    </location>
</feature>